<dbReference type="GO" id="GO:0005634">
    <property type="term" value="C:nucleus"/>
    <property type="evidence" value="ECO:0007669"/>
    <property type="project" value="UniProtKB-SubCell"/>
</dbReference>
<evidence type="ECO:0000256" key="5">
    <source>
        <dbReference type="RuleBase" id="RU004020"/>
    </source>
</evidence>
<reference evidence="7" key="2">
    <citation type="submission" date="2022-03" db="EMBL/GenBank/DDBJ databases">
        <title>Draft title - Genomic analysis of global carrot germplasm unveils the trajectory of domestication and the origin of high carotenoid orange carrot.</title>
        <authorList>
            <person name="Iorizzo M."/>
            <person name="Ellison S."/>
            <person name="Senalik D."/>
            <person name="Macko-Podgorni A."/>
            <person name="Grzebelus D."/>
            <person name="Bostan H."/>
            <person name="Rolling W."/>
            <person name="Curaba J."/>
            <person name="Simon P."/>
        </authorList>
    </citation>
    <scope>NUCLEOTIDE SEQUENCE</scope>
    <source>
        <tissue evidence="7">Leaf</tissue>
    </source>
</reference>
<evidence type="ECO:0000256" key="6">
    <source>
        <dbReference type="SAM" id="MobiDB-lite"/>
    </source>
</evidence>
<keyword evidence="4" id="KW-0539">Nucleus</keyword>
<comment type="similarity">
    <text evidence="5">Belongs to the HSF family.</text>
</comment>
<dbReference type="GO" id="GO:0000978">
    <property type="term" value="F:RNA polymerase II cis-regulatory region sequence-specific DNA binding"/>
    <property type="evidence" value="ECO:0007669"/>
    <property type="project" value="TreeGrafter"/>
</dbReference>
<evidence type="ECO:0000313" key="7">
    <source>
        <dbReference type="EMBL" id="WOG87025.1"/>
    </source>
</evidence>
<dbReference type="AlphaFoldDB" id="A0A162ARA5"/>
<dbReference type="PANTHER" id="PTHR10015">
    <property type="entry name" value="HEAT SHOCK TRANSCRIPTION FACTOR"/>
    <property type="match status" value="1"/>
</dbReference>
<dbReference type="KEGG" id="dcr:108207331"/>
<dbReference type="SMART" id="SM00415">
    <property type="entry name" value="HSF"/>
    <property type="match status" value="1"/>
</dbReference>
<dbReference type="EMBL" id="CP093344">
    <property type="protein sequence ID" value="WOG87025.1"/>
    <property type="molecule type" value="Genomic_DNA"/>
</dbReference>
<dbReference type="GO" id="GO:0006357">
    <property type="term" value="P:regulation of transcription by RNA polymerase II"/>
    <property type="evidence" value="ECO:0007669"/>
    <property type="project" value="TreeGrafter"/>
</dbReference>
<evidence type="ECO:0000256" key="2">
    <source>
        <dbReference type="ARBA" id="ARBA00023016"/>
    </source>
</evidence>
<dbReference type="GO" id="GO:0003700">
    <property type="term" value="F:DNA-binding transcription factor activity"/>
    <property type="evidence" value="ECO:0007669"/>
    <property type="project" value="InterPro"/>
</dbReference>
<evidence type="ECO:0000256" key="4">
    <source>
        <dbReference type="ARBA" id="ARBA00023242"/>
    </source>
</evidence>
<evidence type="ECO:0000256" key="3">
    <source>
        <dbReference type="ARBA" id="ARBA00023125"/>
    </source>
</evidence>
<name>A0A162ARA5_DAUCS</name>
<evidence type="ECO:0000313" key="8">
    <source>
        <dbReference type="Proteomes" id="UP000077755"/>
    </source>
</evidence>
<dbReference type="OrthoDB" id="1713566at2759"/>
<feature type="compositionally biased region" description="Basic residues" evidence="6">
    <location>
        <begin position="303"/>
        <end position="319"/>
    </location>
</feature>
<dbReference type="PANTHER" id="PTHR10015:SF322">
    <property type="entry name" value="HEAT STRESS TRANSCRIPTION FACTOR A-7A"/>
    <property type="match status" value="1"/>
</dbReference>
<sequence>MESFLAQSSADPNFIPRFIQRLLEEEEVMRSNGSVSWSTSTMLPFLKPKLMQLKGFREIESPFLRKMYEMVDDPDTNEIISWSVYGTSFFIRDKLNFKGLLLQYFGHDTIKNFTNCLSAYGFKRVDSFLNEYKQEKFQRGQKHMLKHIKKRPSKSDTMRNLLEDMVAEVKRLRDHQDIEIKNEIFNLKQQEEKRKNCLSSLKECLGHAKCKLIQIKESSDSRNRKEARPWLDPFKNIDKLKMAMERMEVDIMDLESNHEATAHYLTGLKGYFLTTESRQQKMEVHMEKTLRIFGFDDEVRKKPRAMKPRHQKLTRRRRPVSAASSVQSTCSQNTVLTYQPETSTPLNSNDIAWARELELDMNIESGEHGLAIHHINEQNETKPSETCLENSNDMNMWARDLEDELASEAEIHETKIHVWTEHPNAKFESYSTGNCEHENKSATTLHNDMIKNSSTQAPDYQVQEQIKKENFGASERNCDDIDLWVSIVEGDVVFE</sequence>
<comment type="subcellular location">
    <subcellularLocation>
        <location evidence="1">Nucleus</location>
    </subcellularLocation>
</comment>
<keyword evidence="2" id="KW-0346">Stress response</keyword>
<protein>
    <submittedName>
        <fullName evidence="7">Uncharacterized protein</fullName>
    </submittedName>
</protein>
<reference evidence="7" key="1">
    <citation type="journal article" date="2016" name="Nat. Genet.">
        <title>A high-quality carrot genome assembly provides new insights into carotenoid accumulation and asterid genome evolution.</title>
        <authorList>
            <person name="Iorizzo M."/>
            <person name="Ellison S."/>
            <person name="Senalik D."/>
            <person name="Zeng P."/>
            <person name="Satapoomin P."/>
            <person name="Huang J."/>
            <person name="Bowman M."/>
            <person name="Iovene M."/>
            <person name="Sanseverino W."/>
            <person name="Cavagnaro P."/>
            <person name="Yildiz M."/>
            <person name="Macko-Podgorni A."/>
            <person name="Moranska E."/>
            <person name="Grzebelus E."/>
            <person name="Grzebelus D."/>
            <person name="Ashrafi H."/>
            <person name="Zheng Z."/>
            <person name="Cheng S."/>
            <person name="Spooner D."/>
            <person name="Van Deynze A."/>
            <person name="Simon P."/>
        </authorList>
    </citation>
    <scope>NUCLEOTIDE SEQUENCE</scope>
    <source>
        <tissue evidence="7">Leaf</tissue>
    </source>
</reference>
<dbReference type="SUPFAM" id="SSF46785">
    <property type="entry name" value="Winged helix' DNA-binding domain"/>
    <property type="match status" value="1"/>
</dbReference>
<dbReference type="PRINTS" id="PR00056">
    <property type="entry name" value="HSFDOMAIN"/>
</dbReference>
<gene>
    <name evidence="7" type="ORF">DCAR_0206245</name>
</gene>
<dbReference type="InterPro" id="IPR000232">
    <property type="entry name" value="HSF_DNA-bd"/>
</dbReference>
<proteinExistence type="inferred from homology"/>
<dbReference type="InterPro" id="IPR036388">
    <property type="entry name" value="WH-like_DNA-bd_sf"/>
</dbReference>
<dbReference type="InterPro" id="IPR036390">
    <property type="entry name" value="WH_DNA-bd_sf"/>
</dbReference>
<feature type="region of interest" description="Disordered" evidence="6">
    <location>
        <begin position="303"/>
        <end position="328"/>
    </location>
</feature>
<evidence type="ECO:0000256" key="1">
    <source>
        <dbReference type="ARBA" id="ARBA00004123"/>
    </source>
</evidence>
<dbReference type="Gene3D" id="1.10.10.10">
    <property type="entry name" value="Winged helix-like DNA-binding domain superfamily/Winged helix DNA-binding domain"/>
    <property type="match status" value="1"/>
</dbReference>
<keyword evidence="3" id="KW-0238">DNA-binding</keyword>
<dbReference type="GO" id="GO:0034605">
    <property type="term" value="P:cellular response to heat"/>
    <property type="evidence" value="ECO:0007669"/>
    <property type="project" value="TreeGrafter"/>
</dbReference>
<accession>A0A162ARA5</accession>
<dbReference type="Proteomes" id="UP000077755">
    <property type="component" value="Chromosome 2"/>
</dbReference>
<dbReference type="Gramene" id="KZN04713">
    <property type="protein sequence ID" value="KZN04713"/>
    <property type="gene ID" value="DCAR_005550"/>
</dbReference>
<keyword evidence="8" id="KW-1185">Reference proteome</keyword>
<dbReference type="Pfam" id="PF00447">
    <property type="entry name" value="HSF_DNA-bind"/>
    <property type="match status" value="1"/>
</dbReference>
<organism evidence="7 8">
    <name type="scientific">Daucus carota subsp. sativus</name>
    <name type="common">Carrot</name>
    <dbReference type="NCBI Taxonomy" id="79200"/>
    <lineage>
        <taxon>Eukaryota</taxon>
        <taxon>Viridiplantae</taxon>
        <taxon>Streptophyta</taxon>
        <taxon>Embryophyta</taxon>
        <taxon>Tracheophyta</taxon>
        <taxon>Spermatophyta</taxon>
        <taxon>Magnoliopsida</taxon>
        <taxon>eudicotyledons</taxon>
        <taxon>Gunneridae</taxon>
        <taxon>Pentapetalae</taxon>
        <taxon>asterids</taxon>
        <taxon>campanulids</taxon>
        <taxon>Apiales</taxon>
        <taxon>Apiaceae</taxon>
        <taxon>Apioideae</taxon>
        <taxon>Scandiceae</taxon>
        <taxon>Daucinae</taxon>
        <taxon>Daucus</taxon>
        <taxon>Daucus sect. Daucus</taxon>
    </lineage>
</organism>